<dbReference type="Gene3D" id="3.90.25.10">
    <property type="entry name" value="UDP-galactose 4-epimerase, domain 1"/>
    <property type="match status" value="1"/>
</dbReference>
<dbReference type="CDD" id="cd05257">
    <property type="entry name" value="Arna_like_SDR_e"/>
    <property type="match status" value="1"/>
</dbReference>
<dbReference type="Pfam" id="PF16363">
    <property type="entry name" value="GDP_Man_Dehyd"/>
    <property type="match status" value="1"/>
</dbReference>
<evidence type="ECO:0000313" key="2">
    <source>
        <dbReference type="EMBL" id="ACX95481.1"/>
    </source>
</evidence>
<dbReference type="InterPro" id="IPR026390">
    <property type="entry name" value="LegB-like"/>
</dbReference>
<dbReference type="KEGG" id="hna:Hneap_0628"/>
<dbReference type="PANTHER" id="PTHR43000">
    <property type="entry name" value="DTDP-D-GLUCOSE 4,6-DEHYDRATASE-RELATED"/>
    <property type="match status" value="1"/>
</dbReference>
<dbReference type="InterPro" id="IPR036291">
    <property type="entry name" value="NAD(P)-bd_dom_sf"/>
</dbReference>
<dbReference type="InterPro" id="IPR045869">
    <property type="entry name" value="Arna-like_SDR_e"/>
</dbReference>
<gene>
    <name evidence="2" type="ordered locus">Hneap_0628</name>
</gene>
<name>D0KYF8_HALNC</name>
<dbReference type="Proteomes" id="UP000009102">
    <property type="component" value="Chromosome"/>
</dbReference>
<dbReference type="InterPro" id="IPR016040">
    <property type="entry name" value="NAD(P)-bd_dom"/>
</dbReference>
<protein>
    <submittedName>
        <fullName evidence="2">NAD-dependent epimerase/dehydratase</fullName>
    </submittedName>
</protein>
<dbReference type="SUPFAM" id="SSF51735">
    <property type="entry name" value="NAD(P)-binding Rossmann-fold domains"/>
    <property type="match status" value="1"/>
</dbReference>
<evidence type="ECO:0000259" key="1">
    <source>
        <dbReference type="Pfam" id="PF16363"/>
    </source>
</evidence>
<dbReference type="HOGENOM" id="CLU_007383_1_7_6"/>
<dbReference type="OrthoDB" id="9803010at2"/>
<dbReference type="GO" id="GO:0016831">
    <property type="term" value="F:carboxy-lyase activity"/>
    <property type="evidence" value="ECO:0007669"/>
    <property type="project" value="InterPro"/>
</dbReference>
<dbReference type="STRING" id="555778.Hneap_0628"/>
<dbReference type="Gene3D" id="3.40.50.720">
    <property type="entry name" value="NAD(P)-binding Rossmann-like Domain"/>
    <property type="match status" value="1"/>
</dbReference>
<dbReference type="EMBL" id="CP001801">
    <property type="protein sequence ID" value="ACX95481.1"/>
    <property type="molecule type" value="Genomic_DNA"/>
</dbReference>
<dbReference type="AlphaFoldDB" id="D0KYF8"/>
<dbReference type="RefSeq" id="WP_012823517.1">
    <property type="nucleotide sequence ID" value="NC_013422.1"/>
</dbReference>
<keyword evidence="3" id="KW-1185">Reference proteome</keyword>
<sequence length="334" mass="37152">MSEPDLLESPRALVTGADGFIGSHLVEMLVSRGYTVRALAQYNSFNHWGWLEDVAYKDAIEVVAGDIRDAHFCRHMMKDVDVVFHLAALIAIPYSYIAPDSYVDTNVRGTLNVCQAALDAGVKRVIHTSTSEVYGTARYVPIDEKHPLQPQSPYSASKIGADAIAQSFQNSFSLPLTVARPFNTYGPRQSARAVIPTIISQIASGKQRIELGDLSPTRDFNYVEDTCRGFIALAESDATVGEVVNIGSNFEISIGDTLHLIRELMGSDIEVVHDDQRVRPANSEVFRLWCDNSKIHSLTGFKPEVDIRQGLARTIDWFTNPDNLRRYKTDIYNV</sequence>
<accession>D0KYF8</accession>
<proteinExistence type="predicted"/>
<dbReference type="NCBIfam" id="TIGR04180">
    <property type="entry name" value="EDH_00030"/>
    <property type="match status" value="1"/>
</dbReference>
<organism evidence="2 3">
    <name type="scientific">Halothiobacillus neapolitanus (strain ATCC 23641 / DSM 15147 / CIP 104769 / NCIMB 8539 / c2)</name>
    <name type="common">Thiobacillus neapolitanus</name>
    <dbReference type="NCBI Taxonomy" id="555778"/>
    <lineage>
        <taxon>Bacteria</taxon>
        <taxon>Pseudomonadati</taxon>
        <taxon>Pseudomonadota</taxon>
        <taxon>Gammaproteobacteria</taxon>
        <taxon>Chromatiales</taxon>
        <taxon>Halothiobacillaceae</taxon>
        <taxon>Halothiobacillus</taxon>
    </lineage>
</organism>
<dbReference type="eggNOG" id="COG0451">
    <property type="taxonomic scope" value="Bacteria"/>
</dbReference>
<evidence type="ECO:0000313" key="3">
    <source>
        <dbReference type="Proteomes" id="UP000009102"/>
    </source>
</evidence>
<reference evidence="2 3" key="1">
    <citation type="submission" date="2009-10" db="EMBL/GenBank/DDBJ databases">
        <title>Complete sequence of Halothiobacillus neapolitanus c2.</title>
        <authorList>
            <consortium name="US DOE Joint Genome Institute"/>
            <person name="Lucas S."/>
            <person name="Copeland A."/>
            <person name="Lapidus A."/>
            <person name="Glavina del Rio T."/>
            <person name="Tice H."/>
            <person name="Bruce D."/>
            <person name="Goodwin L."/>
            <person name="Pitluck S."/>
            <person name="Davenport K."/>
            <person name="Brettin T."/>
            <person name="Detter J.C."/>
            <person name="Han C."/>
            <person name="Tapia R."/>
            <person name="Larimer F."/>
            <person name="Land M."/>
            <person name="Hauser L."/>
            <person name="Kyrpides N."/>
            <person name="Mikhailova N."/>
            <person name="Kerfeld C."/>
            <person name="Cannon G."/>
            <person name="Heinhort S."/>
        </authorList>
    </citation>
    <scope>NUCLEOTIDE SEQUENCE [LARGE SCALE GENOMIC DNA]</scope>
    <source>
        <strain evidence="3">ATCC 23641 / c2</strain>
    </source>
</reference>
<feature type="domain" description="NAD(P)-binding" evidence="1">
    <location>
        <begin position="13"/>
        <end position="313"/>
    </location>
</feature>